<organism evidence="1 2">
    <name type="scientific">Fusarium solani subsp. cucurbitae</name>
    <name type="common">Neocosmosporum cucurbitae</name>
    <dbReference type="NCBI Taxonomy" id="2747967"/>
    <lineage>
        <taxon>Eukaryota</taxon>
        <taxon>Fungi</taxon>
        <taxon>Dikarya</taxon>
        <taxon>Ascomycota</taxon>
        <taxon>Pezizomycotina</taxon>
        <taxon>Sordariomycetes</taxon>
        <taxon>Hypocreomycetidae</taxon>
        <taxon>Hypocreales</taxon>
        <taxon>Nectriaceae</taxon>
        <taxon>Fusarium</taxon>
        <taxon>Fusarium solani species complex</taxon>
    </lineage>
</organism>
<reference evidence="1" key="1">
    <citation type="submission" date="2021-11" db="EMBL/GenBank/DDBJ databases">
        <title>Fusarium solani-melongenae Genome sequencing and assembly.</title>
        <authorList>
            <person name="Xie S."/>
            <person name="Huang L."/>
            <person name="Zhang X."/>
        </authorList>
    </citation>
    <scope>NUCLEOTIDE SEQUENCE</scope>
    <source>
        <strain evidence="1">CRI 24-3</strain>
    </source>
</reference>
<proteinExistence type="predicted"/>
<sequence length="3194" mass="362249">MATGEILQLEALFRHLVLPPKLPRDCDSDNVALDRSLVERLQNALAIYRDVGDTRVWRALEASLQTTGNLNQGPLYQDDLVKAFQLVKDSDCSVWLGLHVVPQNAALIVHRDQATSSVILEEFQTAAPVSDVLKTEHALTWDFPSRAVAVSLSDFGNESFLGNLSRFLEQASSQAFDRFAARASKGGQSVVEIRDCPSPALISEMLMSLLEGLGSPVHVRRLRKRVRDDVVLDTSGTPWRRSPYWLVLRVTLGRILLALLGDAHEAMGWVYYKFIMCAVLANLLRDCVGKLHPEMTLMLQAKLCRRLAKLESEKMSASGPLSAAYNDFFAASSGTFGTLVADAKRRVVSSWEEYKRGIVRRIPVLPFRVPRNDLFLVLPNSRTVLLSLLSQNPNSTRRQVSVDLSALREGTVFQVNQLASKYSLLIDYEASVIDDAALRSLSSSELRCTQIAESIEHFLDRVGDAYVDNSLLMSRYLLQLFELWMRMDQEAITACPLLKSFHPVFVPRSLDVLCLQTMQEMERLSQVQQYIEARISSHDTDHETIFGNPRKSNSFPLRFVYSTEPGEQMAVLAEEIDAASQRSRSHKQSELADLTRQYDELTQAMQSRKCTCTRLSDGSMDVRGCTKCWKKRCRYRLKINAHEDFLPPPKKGPQKAQRAAILLELHMPRYLAAYRAAVWKLHMLGSQVPLTSQGAPQLLFKDLNQLEEFSTAQNSITLASYKKSFLQTHYKKMKLPKKPGEVVFPFGAEFAYYDTSSRLWADQLPEVPWFQHLLGSWLPRGIPDPYALAEHVSPDEAYHPSSYEIMANESKCPPELSVHEFSAFQRAVSGRARRWLVILIELGTTNVNFSSEATMELFNRLALQAGPAVRERGVLREAHSLFNDQAFCTKLYELLWGRLGALASSWREAHYMSILVTLSLRLYNLCPQHFRSKAETLLLSIRSITSGWIIHLRNEIRSTCDGEVARKDSNFAFWAALLCRKTFWAYKNVECTLSDDDAQSFFRASIALQENLLVNLDKLHPVLKRLLIEDLSISYNIRDLIKEWFDTHQGSLECSINETWADSGGLGRRSYSPWEMLSGSHAWWATSRITGTKWTASQVVHYHLLQGHLIVDGKPLGRLPLQMRQDPAIQELFGEQHLLTRPSSLLEYQLVSDVEKHQIHFGFRDGQVVIRAFYRRSLLEYVPRAIFKGAAGWDLPTGLVDDCVHWLNLQTGQLEMRRKPWVWKPKLSNWILDIRERVAIRNQNQDPRYGRQSLGASLVEPRSETGQRIANIFRGFEDVDKLTIYQPVGRGPLSVEMKRLEIRFSVNSKGLLECPQLGAEVDPQQDAGTLYGLSSQVILRNVVNPERRSVLVPIGNIYWQRRGMHVDVKVANHGIYASFSIDKLLGRLDCPPEPLLLYLKAALHALTSFPLPDGLTLRTGTEEARHCLLEARSQPWNPLQGFPQQMLSVLKSLSPKRWYYPPGMKLYQKVEWDNNLTMSIQHEEFALLVDSIRLQSQKLEVFGEGAATDCHDDSQVATPGRLYRRGRIRRQLYERVYFPSDVQALKDSQQTFFYDPGESSRVKEDSCRVYQTMRALRADADAIPNLTSLSPLVEKWSNIGGFEDAFLAVDIETLLDIEISQSWGSFVQACRRSGQLQTYDVYFLLALLAFGTNPDMKVVQWLVALYRSTVLRDVEAPRHSCFSNFRVFEKPSRDGIRSLILAKQLLYDDYFLPGWKKRARNKKKVTADRYEKIQMDEATHIASRVMEAWPHPPRSADEFERSVEDLTLEYTHLDKAWEILGPELQRLLHNLDLSTYLIRLEEAALHLYQQQSVGQNKRQKEIWNLKPARLTAPALIQFQGTYSVPRLRGDLMLLKHDAGSGSGIEPQTVDKEGARDVATSHGDFQDSEISRALSVLPSNLSVLDGIIKRFDSSSKTIVRKQYSKDLQTSFMALVQDRSSSSSKPKQTARAGNIAYEAALARQTLNEHEEKIRASLSDSIAGFAWLSAGSLWPCLSRVALLEQLRDTSSAQLGPGMKARLVQYGVLITKLQRLLRMRDATLRGDERRLREDQEQQAHSNWRPLDHPEWLLLEVDNNFLIRPSQIDVARAIISPASASNSVLQMNMGQGKTSCIMPMAVAALADNTRLCRLVVPRPLLLQTAQVIQSRIGGLVGRVVRHIPFSRRSPMRMDTINLFQSIHKDIRDSGGVMLCLPEHIMSFKLSGLQQLADGDLKQAKRMIDIQRWLERSCRDVLDESDFTLSTKTQLIYPSGVPMTVDGHPQRWQVVEELLLLVLDHVPYLQSRFSGGIEVMRRHQGYPILHFLHAEVDKSLNALLVNDICEGRLPQLQFKDAADVNAQRDVGLIVSGADADPPTWQRAAESLTDDVFGLKNLYLLRGLISQRLLLTCLKKRWNVQYGLHPQRAPIAVPFEAKGVPSPTAEYGHPDTALVLTCLAFYQTGLTKSQVTQCLQLVLRSDDPPTQYERLVHGCNLPARLEHWNLLKTDDETQIEELWSYLRLDTSVLNYFLNNFAFPAHAKQFGVKLQASGWDIPLLSNDESSRNLTTGFSGTNDNKRILPQTIKQDDLPSLVQTNAEVLGYLLEPRNQRCYQAVDWNGRHLTEKGLLELLRNEQIRILIDAGAHILEMENHHLAATWLDIYPDAQGAVYFDRNSRIMVRARFQKTPVPLLASPFAENLEQCVVYIDEAHTRGTDLKLPVHAKGAVTLGLGQTKDQTVQAAMRLRQLGSTQSVAFIVPPEVYRDILDLRPSDGQTHSPMVSADVVYWLLEQSCKANENMMSLHTAQGFDFCRRTNALWKYSNFLNHPDDRLQLLDTIQQREDQTLEQLYGPRQSSSTAEAIAQLEFECLKAFATNLCPQELDPLSGYSSAFEEMELEREVEFEFEQTRQKQNPVQYTALAYPGLDSAIAHFVNTGQLQGGKRFIQGFDFLGRTKIGRKFGVEKTASKLFVSREFTRSIASSPFNNGCDFVRPVEWVLWSAKTETALIIIPEEAELLLPMLRDASKTTVSLLTYATPVTKSMRRFNTLNYFTMPIREKNPTFPQWLSIEIGVLAGRLYFDYSEYTSLVVWLGIRREAESPRDLVNRSSEERVPVTRGLFIDQPLKFLLEWLTYRRQTMDIMHTPMGYVCQRRNLHSEHSFFTSAAASCDAVPPGAQGGIVNRSAELVTGDSDDDSDWGEVDDELALSGSGQMKEQLGVDQ</sequence>
<name>A0ACD3YV78_FUSSC</name>
<dbReference type="EMBL" id="CP090032">
    <property type="protein sequence ID" value="UPK92797.1"/>
    <property type="molecule type" value="Genomic_DNA"/>
</dbReference>
<keyword evidence="2" id="KW-1185">Reference proteome</keyword>
<protein>
    <submittedName>
        <fullName evidence="1">Uncharacterized protein</fullName>
    </submittedName>
</protein>
<accession>A0ACD3YV78</accession>
<evidence type="ECO:0000313" key="1">
    <source>
        <dbReference type="EMBL" id="UPK92797.1"/>
    </source>
</evidence>
<dbReference type="Proteomes" id="UP000830768">
    <property type="component" value="Chromosome 3"/>
</dbReference>
<gene>
    <name evidence="1" type="ORF">LCI18_003732</name>
</gene>
<evidence type="ECO:0000313" key="2">
    <source>
        <dbReference type="Proteomes" id="UP000830768"/>
    </source>
</evidence>